<keyword evidence="1" id="KW-1133">Transmembrane helix</keyword>
<keyword evidence="1" id="KW-0472">Membrane</keyword>
<dbReference type="Pfam" id="PF10095">
    <property type="entry name" value="DUF2333"/>
    <property type="match status" value="2"/>
</dbReference>
<evidence type="ECO:0008006" key="4">
    <source>
        <dbReference type="Google" id="ProtNLM"/>
    </source>
</evidence>
<dbReference type="AlphaFoldDB" id="A0A1Y2LH07"/>
<proteinExistence type="predicted"/>
<keyword evidence="3" id="KW-1185">Reference proteome</keyword>
<dbReference type="EMBL" id="JFKB01000001">
    <property type="protein sequence ID" value="OSQ50138.1"/>
    <property type="molecule type" value="Genomic_DNA"/>
</dbReference>
<reference evidence="2 3" key="1">
    <citation type="submission" date="2014-03" db="EMBL/GenBank/DDBJ databases">
        <title>The draft genome sequence of Thalassospira alkalitolerans JCM 18968.</title>
        <authorList>
            <person name="Lai Q."/>
            <person name="Shao Z."/>
        </authorList>
    </citation>
    <scope>NUCLEOTIDE SEQUENCE [LARGE SCALE GENOMIC DNA]</scope>
    <source>
        <strain evidence="2 3">JCM 18968</strain>
    </source>
</reference>
<evidence type="ECO:0000256" key="1">
    <source>
        <dbReference type="SAM" id="Phobius"/>
    </source>
</evidence>
<evidence type="ECO:0000313" key="3">
    <source>
        <dbReference type="Proteomes" id="UP000193396"/>
    </source>
</evidence>
<gene>
    <name evidence="2" type="ORF">TALK_01220</name>
</gene>
<name>A0A1Y2LH07_9PROT</name>
<evidence type="ECO:0000313" key="2">
    <source>
        <dbReference type="EMBL" id="OSQ50138.1"/>
    </source>
</evidence>
<dbReference type="STRING" id="1293890.TALK_01220"/>
<dbReference type="Proteomes" id="UP000193396">
    <property type="component" value="Unassembled WGS sequence"/>
</dbReference>
<dbReference type="OrthoDB" id="7594726at2"/>
<accession>A0A1Y2LH07</accession>
<comment type="caution">
    <text evidence="2">The sequence shown here is derived from an EMBL/GenBank/DDBJ whole genome shotgun (WGS) entry which is preliminary data.</text>
</comment>
<dbReference type="InterPro" id="IPR016936">
    <property type="entry name" value="UCP029693"/>
</dbReference>
<organism evidence="2 3">
    <name type="scientific">Thalassospira alkalitolerans</name>
    <dbReference type="NCBI Taxonomy" id="1293890"/>
    <lineage>
        <taxon>Bacteria</taxon>
        <taxon>Pseudomonadati</taxon>
        <taxon>Pseudomonadota</taxon>
        <taxon>Alphaproteobacteria</taxon>
        <taxon>Rhodospirillales</taxon>
        <taxon>Thalassospiraceae</taxon>
        <taxon>Thalassospira</taxon>
    </lineage>
</organism>
<keyword evidence="1" id="KW-0812">Transmembrane</keyword>
<dbReference type="RefSeq" id="WP_085615038.1">
    <property type="nucleotide sequence ID" value="NZ_CAXBPE010000004.1"/>
</dbReference>
<feature type="transmembrane region" description="Helical" evidence="1">
    <location>
        <begin position="29"/>
        <end position="47"/>
    </location>
</feature>
<sequence length="324" mass="35819">MIEDDYLYKKNGIAGIGSRLTGIFRSGKFWLRSLVVLVLIAIVYYPAGMALVHKIDDNPNFAGDYQGGSHSVSTAIGLINREINQNRWTANDPFFLPGAALDNMPNFQTGIVYALSRFAIELSDQIGRTRGSSQVDPDLDNAAGLLKFRGDKWVFDPSISLLPGVSSEQQYRQAIAALERYNQRLAEGQAVFERRTDNLQETLNRFANDLGSASALIDDKVDAPSLFDRTADDVFYATKGRLYAYSLILRDLGTDFEQVINERQVAPAWAEMIGSLQAASALDPLVVVNGSADGIIFPNHLAGLGFYLLRARTQMREISSILQR</sequence>
<protein>
    <recommendedName>
        <fullName evidence="4">DUF2333 domain-containing protein</fullName>
    </recommendedName>
</protein>